<dbReference type="Proteomes" id="UP000321189">
    <property type="component" value="Unassembled WGS sequence"/>
</dbReference>
<protein>
    <submittedName>
        <fullName evidence="1">Uncharacterized protein</fullName>
    </submittedName>
</protein>
<proteinExistence type="predicted"/>
<organism evidence="1 2">
    <name type="scientific">Pseudoalteromonas atlantica</name>
    <name type="common">Alteromonas atlantica</name>
    <dbReference type="NCBI Taxonomy" id="288"/>
    <lineage>
        <taxon>Bacteria</taxon>
        <taxon>Pseudomonadati</taxon>
        <taxon>Pseudomonadota</taxon>
        <taxon>Gammaproteobacteria</taxon>
        <taxon>Alteromonadales</taxon>
        <taxon>Pseudoalteromonadaceae</taxon>
        <taxon>Pseudoalteromonas</taxon>
    </lineage>
</organism>
<comment type="caution">
    <text evidence="1">The sequence shown here is derived from an EMBL/GenBank/DDBJ whole genome shotgun (WGS) entry which is preliminary data.</text>
</comment>
<evidence type="ECO:0000313" key="1">
    <source>
        <dbReference type="EMBL" id="GEK74825.1"/>
    </source>
</evidence>
<evidence type="ECO:0000313" key="2">
    <source>
        <dbReference type="Proteomes" id="UP000321189"/>
    </source>
</evidence>
<reference evidence="1 2" key="1">
    <citation type="submission" date="2019-07" db="EMBL/GenBank/DDBJ databases">
        <title>Whole genome shotgun sequence of Pseudoalteromonas atlantica NBRC 103033.</title>
        <authorList>
            <person name="Hosoyama A."/>
            <person name="Uohara A."/>
            <person name="Ohji S."/>
            <person name="Ichikawa N."/>
        </authorList>
    </citation>
    <scope>NUCLEOTIDE SEQUENCE [LARGE SCALE GENOMIC DNA]</scope>
    <source>
        <strain evidence="1 2">NBRC 103033</strain>
    </source>
</reference>
<dbReference type="EMBL" id="BJUT01000001">
    <property type="protein sequence ID" value="GEK74825.1"/>
    <property type="molecule type" value="Genomic_DNA"/>
</dbReference>
<gene>
    <name evidence="1" type="ORF">PAT01_01290</name>
</gene>
<sequence length="368" mass="41305">MQGICIDVFPVPEDRKYWVVRAGVGAHFFSHFVQNNLVAIGHADMLNLSALEDTSFLSIEQKSKIISSHQKFLLEKGESKSQVGNKNAQIKRFITDIKKNDIVISVNDERIIAGVIKSDCYFSDQSIELTDLVKVKDVKTCDFSLRYDVHWGRSQSRDKIPYPLERSLKNTGAVFGVNKSEHIQALNHWLFPIHLVNDEVRCSVNIASEKALGNNEVANLSITYRQLELLSSFLKTCNGENDASLDNFHNFLNDNASTFNYELTVQHAFMSPGVEYLQLNTNDFIKNIYFAAAFAALFNTQISVAEEIKADMTVPSSKIAKLVEAVKIETKFSNSKSELNLKIKKADKALLELDDGFGEATPSNKLIL</sequence>
<dbReference type="RefSeq" id="WP_154944383.1">
    <property type="nucleotide sequence ID" value="NZ_BJUT01000001.1"/>
</dbReference>
<keyword evidence="2" id="KW-1185">Reference proteome</keyword>
<name>A0ABQ0U8V1_PSEAF</name>
<accession>A0ABQ0U8V1</accession>